<accession>A0A7Y9E3J2</accession>
<evidence type="ECO:0000256" key="2">
    <source>
        <dbReference type="SAM" id="Phobius"/>
    </source>
</evidence>
<organism evidence="3 4">
    <name type="scientific">Nocardioides panaciterrulae</name>
    <dbReference type="NCBI Taxonomy" id="661492"/>
    <lineage>
        <taxon>Bacteria</taxon>
        <taxon>Bacillati</taxon>
        <taxon>Actinomycetota</taxon>
        <taxon>Actinomycetes</taxon>
        <taxon>Propionibacteriales</taxon>
        <taxon>Nocardioidaceae</taxon>
        <taxon>Nocardioides</taxon>
    </lineage>
</organism>
<keyword evidence="2" id="KW-0812">Transmembrane</keyword>
<feature type="compositionally biased region" description="Basic residues" evidence="1">
    <location>
        <begin position="159"/>
        <end position="168"/>
    </location>
</feature>
<feature type="compositionally biased region" description="Low complexity" evidence="1">
    <location>
        <begin position="123"/>
        <end position="142"/>
    </location>
</feature>
<evidence type="ECO:0000313" key="4">
    <source>
        <dbReference type="Proteomes" id="UP000535511"/>
    </source>
</evidence>
<proteinExistence type="predicted"/>
<keyword evidence="4" id="KW-1185">Reference proteome</keyword>
<dbReference type="RefSeq" id="WP_179662443.1">
    <property type="nucleotide sequence ID" value="NZ_JACCBG010000001.1"/>
</dbReference>
<sequence>MDPHTLTRLAGLVGGLCWLARLLLDLAGHGAGAAAGALYWTGSLLVAVALIGAGAALVSSSASWLRAIVGVAFPLLVWSVLGVLHNAGHPQTIDGVAGLLVAGTAAAGLARSRPDRNADRPGRGPADPGGPVDPSGPADPGGRPTPVHPGQRRADGRRTRSSRGAHAR</sequence>
<keyword evidence="2" id="KW-1133">Transmembrane helix</keyword>
<name>A0A7Y9E3J2_9ACTN</name>
<keyword evidence="2" id="KW-0472">Membrane</keyword>
<feature type="compositionally biased region" description="Basic and acidic residues" evidence="1">
    <location>
        <begin position="112"/>
        <end position="122"/>
    </location>
</feature>
<dbReference type="AlphaFoldDB" id="A0A7Y9E3J2"/>
<reference evidence="3 4" key="1">
    <citation type="submission" date="2020-07" db="EMBL/GenBank/DDBJ databases">
        <title>Sequencing the genomes of 1000 actinobacteria strains.</title>
        <authorList>
            <person name="Klenk H.-P."/>
        </authorList>
    </citation>
    <scope>NUCLEOTIDE SEQUENCE [LARGE SCALE GENOMIC DNA]</scope>
    <source>
        <strain evidence="3 4">DSM 21350</strain>
    </source>
</reference>
<feature type="transmembrane region" description="Helical" evidence="2">
    <location>
        <begin position="6"/>
        <end position="24"/>
    </location>
</feature>
<comment type="caution">
    <text evidence="3">The sequence shown here is derived from an EMBL/GenBank/DDBJ whole genome shotgun (WGS) entry which is preliminary data.</text>
</comment>
<feature type="region of interest" description="Disordered" evidence="1">
    <location>
        <begin position="110"/>
        <end position="168"/>
    </location>
</feature>
<feature type="transmembrane region" description="Helical" evidence="2">
    <location>
        <begin position="64"/>
        <end position="84"/>
    </location>
</feature>
<evidence type="ECO:0000256" key="1">
    <source>
        <dbReference type="SAM" id="MobiDB-lite"/>
    </source>
</evidence>
<feature type="transmembrane region" description="Helical" evidence="2">
    <location>
        <begin position="36"/>
        <end position="58"/>
    </location>
</feature>
<dbReference type="EMBL" id="JACCBG010000001">
    <property type="protein sequence ID" value="NYD40573.1"/>
    <property type="molecule type" value="Genomic_DNA"/>
</dbReference>
<evidence type="ECO:0000313" key="3">
    <source>
        <dbReference type="EMBL" id="NYD40573.1"/>
    </source>
</evidence>
<dbReference type="Proteomes" id="UP000535511">
    <property type="component" value="Unassembled WGS sequence"/>
</dbReference>
<gene>
    <name evidence="3" type="ORF">BJZ21_000656</name>
</gene>
<protein>
    <submittedName>
        <fullName evidence="3">Uncharacterized protein</fullName>
    </submittedName>
</protein>